<dbReference type="Proteomes" id="UP000011087">
    <property type="component" value="Unassembled WGS sequence"/>
</dbReference>
<accession>L1K0D5</accession>
<name>L1K0D5_GUITC</name>
<reference evidence="4" key="2">
    <citation type="submission" date="2012-11" db="EMBL/GenBank/DDBJ databases">
        <authorList>
            <person name="Kuo A."/>
            <person name="Curtis B.A."/>
            <person name="Tanifuji G."/>
            <person name="Burki F."/>
            <person name="Gruber A."/>
            <person name="Irimia M."/>
            <person name="Maruyama S."/>
            <person name="Arias M.C."/>
            <person name="Ball S.G."/>
            <person name="Gile G.H."/>
            <person name="Hirakawa Y."/>
            <person name="Hopkins J.F."/>
            <person name="Rensing S.A."/>
            <person name="Schmutz J."/>
            <person name="Symeonidi A."/>
            <person name="Elias M."/>
            <person name="Eveleigh R.J."/>
            <person name="Herman E.K."/>
            <person name="Klute M.J."/>
            <person name="Nakayama T."/>
            <person name="Obornik M."/>
            <person name="Reyes-Prieto A."/>
            <person name="Armbrust E.V."/>
            <person name="Aves S.J."/>
            <person name="Beiko R.G."/>
            <person name="Coutinho P."/>
            <person name="Dacks J.B."/>
            <person name="Durnford D.G."/>
            <person name="Fast N.M."/>
            <person name="Green B.R."/>
            <person name="Grisdale C."/>
            <person name="Hempe F."/>
            <person name="Henrissat B."/>
            <person name="Hoppner M.P."/>
            <person name="Ishida K.-I."/>
            <person name="Kim E."/>
            <person name="Koreny L."/>
            <person name="Kroth P.G."/>
            <person name="Liu Y."/>
            <person name="Malik S.-B."/>
            <person name="Maier U.G."/>
            <person name="McRose D."/>
            <person name="Mock T."/>
            <person name="Neilson J.A."/>
            <person name="Onodera N.T."/>
            <person name="Poole A.M."/>
            <person name="Pritham E.J."/>
            <person name="Richards T.A."/>
            <person name="Rocap G."/>
            <person name="Roy S.W."/>
            <person name="Sarai C."/>
            <person name="Schaack S."/>
            <person name="Shirato S."/>
            <person name="Slamovits C.H."/>
            <person name="Spencer D.F."/>
            <person name="Suzuki S."/>
            <person name="Worden A.Z."/>
            <person name="Zauner S."/>
            <person name="Barry K."/>
            <person name="Bell C."/>
            <person name="Bharti A.K."/>
            <person name="Crow J.A."/>
            <person name="Grimwood J."/>
            <person name="Kramer R."/>
            <person name="Lindquist E."/>
            <person name="Lucas S."/>
            <person name="Salamov A."/>
            <person name="McFadden G.I."/>
            <person name="Lane C.E."/>
            <person name="Keeling P.J."/>
            <person name="Gray M.W."/>
            <person name="Grigoriev I.V."/>
            <person name="Archibald J.M."/>
        </authorList>
    </citation>
    <scope>NUCLEOTIDE SEQUENCE</scope>
    <source>
        <strain evidence="4">CCMP2712</strain>
    </source>
</reference>
<dbReference type="AlphaFoldDB" id="L1K0D5"/>
<evidence type="ECO:0000313" key="2">
    <source>
        <dbReference type="EMBL" id="EKX53818.1"/>
    </source>
</evidence>
<reference evidence="2 4" key="1">
    <citation type="journal article" date="2012" name="Nature">
        <title>Algal genomes reveal evolutionary mosaicism and the fate of nucleomorphs.</title>
        <authorList>
            <consortium name="DOE Joint Genome Institute"/>
            <person name="Curtis B.A."/>
            <person name="Tanifuji G."/>
            <person name="Burki F."/>
            <person name="Gruber A."/>
            <person name="Irimia M."/>
            <person name="Maruyama S."/>
            <person name="Arias M.C."/>
            <person name="Ball S.G."/>
            <person name="Gile G.H."/>
            <person name="Hirakawa Y."/>
            <person name="Hopkins J.F."/>
            <person name="Kuo A."/>
            <person name="Rensing S.A."/>
            <person name="Schmutz J."/>
            <person name="Symeonidi A."/>
            <person name="Elias M."/>
            <person name="Eveleigh R.J."/>
            <person name="Herman E.K."/>
            <person name="Klute M.J."/>
            <person name="Nakayama T."/>
            <person name="Obornik M."/>
            <person name="Reyes-Prieto A."/>
            <person name="Armbrust E.V."/>
            <person name="Aves S.J."/>
            <person name="Beiko R.G."/>
            <person name="Coutinho P."/>
            <person name="Dacks J.B."/>
            <person name="Durnford D.G."/>
            <person name="Fast N.M."/>
            <person name="Green B.R."/>
            <person name="Grisdale C.J."/>
            <person name="Hempel F."/>
            <person name="Henrissat B."/>
            <person name="Hoppner M.P."/>
            <person name="Ishida K."/>
            <person name="Kim E."/>
            <person name="Koreny L."/>
            <person name="Kroth P.G."/>
            <person name="Liu Y."/>
            <person name="Malik S.B."/>
            <person name="Maier U.G."/>
            <person name="McRose D."/>
            <person name="Mock T."/>
            <person name="Neilson J.A."/>
            <person name="Onodera N.T."/>
            <person name="Poole A.M."/>
            <person name="Pritham E.J."/>
            <person name="Richards T.A."/>
            <person name="Rocap G."/>
            <person name="Roy S.W."/>
            <person name="Sarai C."/>
            <person name="Schaack S."/>
            <person name="Shirato S."/>
            <person name="Slamovits C.H."/>
            <person name="Spencer D.F."/>
            <person name="Suzuki S."/>
            <person name="Worden A.Z."/>
            <person name="Zauner S."/>
            <person name="Barry K."/>
            <person name="Bell C."/>
            <person name="Bharti A.K."/>
            <person name="Crow J.A."/>
            <person name="Grimwood J."/>
            <person name="Kramer R."/>
            <person name="Lindquist E."/>
            <person name="Lucas S."/>
            <person name="Salamov A."/>
            <person name="McFadden G.I."/>
            <person name="Lane C.E."/>
            <person name="Keeling P.J."/>
            <person name="Gray M.W."/>
            <person name="Grigoriev I.V."/>
            <person name="Archibald J.M."/>
        </authorList>
    </citation>
    <scope>NUCLEOTIDE SEQUENCE</scope>
    <source>
        <strain evidence="2 4">CCMP2712</strain>
    </source>
</reference>
<reference evidence="3" key="3">
    <citation type="submission" date="2016-03" db="UniProtKB">
        <authorList>
            <consortium name="EnsemblProtists"/>
        </authorList>
    </citation>
    <scope>IDENTIFICATION</scope>
</reference>
<dbReference type="GeneID" id="17310416"/>
<evidence type="ECO:0000313" key="3">
    <source>
        <dbReference type="EnsemblProtists" id="EKX53818"/>
    </source>
</evidence>
<dbReference type="KEGG" id="gtt:GUITHDRAFT_100787"/>
<gene>
    <name evidence="2" type="ORF">GUITHDRAFT_100787</name>
</gene>
<sequence length="160" mass="18774">MFEDKSEYKNEYEYLYGLEAAPSYWQPEAGTKYTLFHKGFYRREVRGQDKERLQFIAKKAERSEARSSPRREALTERTKHHFLKEEPTLKTEGRKHFVQACNVIIAGPESIVPKGPDMHRPRMQTLLREGLQAERKETVKDLFTHMFGYTVNDLKTSSGD</sequence>
<dbReference type="PaxDb" id="55529-EKX53818"/>
<keyword evidence="4" id="KW-1185">Reference proteome</keyword>
<organism evidence="2">
    <name type="scientific">Guillardia theta (strain CCMP2712)</name>
    <name type="common">Cryptophyte</name>
    <dbReference type="NCBI Taxonomy" id="905079"/>
    <lineage>
        <taxon>Eukaryota</taxon>
        <taxon>Cryptophyceae</taxon>
        <taxon>Pyrenomonadales</taxon>
        <taxon>Geminigeraceae</taxon>
        <taxon>Guillardia</taxon>
    </lineage>
</organism>
<dbReference type="EMBL" id="JH992969">
    <property type="protein sequence ID" value="EKX53818.1"/>
    <property type="molecule type" value="Genomic_DNA"/>
</dbReference>
<dbReference type="RefSeq" id="XP_005840798.1">
    <property type="nucleotide sequence ID" value="XM_005840741.1"/>
</dbReference>
<dbReference type="HOGENOM" id="CLU_1655518_0_0_1"/>
<dbReference type="EnsemblProtists" id="EKX53818">
    <property type="protein sequence ID" value="EKX53818"/>
    <property type="gene ID" value="GUITHDRAFT_100787"/>
</dbReference>
<feature type="region of interest" description="Disordered" evidence="1">
    <location>
        <begin position="58"/>
        <end position="88"/>
    </location>
</feature>
<evidence type="ECO:0000313" key="4">
    <source>
        <dbReference type="Proteomes" id="UP000011087"/>
    </source>
</evidence>
<evidence type="ECO:0000256" key="1">
    <source>
        <dbReference type="SAM" id="MobiDB-lite"/>
    </source>
</evidence>
<protein>
    <submittedName>
        <fullName evidence="2 3">Uncharacterized protein</fullName>
    </submittedName>
</protein>
<proteinExistence type="predicted"/>